<dbReference type="EMBL" id="LR796189">
    <property type="protein sequence ID" value="CAB4125371.1"/>
    <property type="molecule type" value="Genomic_DNA"/>
</dbReference>
<reference evidence="1" key="1">
    <citation type="submission" date="2020-04" db="EMBL/GenBank/DDBJ databases">
        <authorList>
            <person name="Chiriac C."/>
            <person name="Salcher M."/>
            <person name="Ghai R."/>
            <person name="Kavagutti S V."/>
        </authorList>
    </citation>
    <scope>NUCLEOTIDE SEQUENCE</scope>
</reference>
<protein>
    <submittedName>
        <fullName evidence="1">Uncharacterized protein</fullName>
    </submittedName>
</protein>
<evidence type="ECO:0000313" key="1">
    <source>
        <dbReference type="EMBL" id="CAB4125371.1"/>
    </source>
</evidence>
<accession>A0A6J5KTY0</accession>
<organism evidence="1">
    <name type="scientific">uncultured Caudovirales phage</name>
    <dbReference type="NCBI Taxonomy" id="2100421"/>
    <lineage>
        <taxon>Viruses</taxon>
        <taxon>Duplodnaviria</taxon>
        <taxon>Heunggongvirae</taxon>
        <taxon>Uroviricota</taxon>
        <taxon>Caudoviricetes</taxon>
        <taxon>Peduoviridae</taxon>
        <taxon>Maltschvirus</taxon>
        <taxon>Maltschvirus maltsch</taxon>
    </lineage>
</organism>
<name>A0A6J5KTY0_9CAUD</name>
<sequence length="95" mass="11284">MLNRKIECILRLISKEESYVNLVSWLIDNKITTLQDAKGPTREQEKAEFLYHAFKKGVEMEKIQLLDYEWSILPLEQIKITCITDREKKEFTLGH</sequence>
<gene>
    <name evidence="1" type="ORF">UFOVP53_121</name>
</gene>
<proteinExistence type="predicted"/>